<sequence length="521" mass="55157">MPDPAEPYTIVPAPRVGRRSTTDARPNRWHVLDAADVADRSSPAVAYASHSLLISTLVEEDDPMEVLSQAADVFGWQVAIDPDYAIDVEESADRTQDRARRVPRATGPLSIRRVIISADPTQSVNEPDGWKLLQRARAIRGERGLRSVGLDHGIRLTPPGLRWPVSVSAAAADSPSSSYMYAGSGGREPVRYVGPAPEYGPTSSRTTRRPVVGLLDSGCGDHPWLTNVRRHVLDPLGQPIGHDDAASDSESSADLFGPLDGKADEISGHGTFMAGIVRQSCPSADIVSWRLSGSEGTVSESDLLLALSQIADLLEHSASAGTKVALDVLVLALGYYHEDLSELSQGHLLSEVLLRIRRAGTTVVCAAGNDSTDVPFLPAALCRWNVGPSLVAQAEPDDAAPLLSVGALNPNDTVALFSNSGPWVTCYAPGASVLSTTPATNAGAQPTSRVTAYGLQRETIDSDDSTSGFAIWSGTSFAAPYVAGWILRTLEPELPAPDSPEQAADIATAWRVVSELTGLEP</sequence>
<dbReference type="InterPro" id="IPR000209">
    <property type="entry name" value="Peptidase_S8/S53_dom"/>
</dbReference>
<dbReference type="GO" id="GO:0005615">
    <property type="term" value="C:extracellular space"/>
    <property type="evidence" value="ECO:0007669"/>
    <property type="project" value="TreeGrafter"/>
</dbReference>
<dbReference type="InterPro" id="IPR023828">
    <property type="entry name" value="Peptidase_S8_Ser-AS"/>
</dbReference>
<feature type="active site" description="Charge relay system" evidence="5">
    <location>
        <position position="216"/>
    </location>
</feature>
<evidence type="ECO:0000256" key="1">
    <source>
        <dbReference type="ARBA" id="ARBA00011073"/>
    </source>
</evidence>
<dbReference type="OrthoDB" id="5177045at2"/>
<dbReference type="PROSITE" id="PS51892">
    <property type="entry name" value="SUBTILASE"/>
    <property type="match status" value="1"/>
</dbReference>
<dbReference type="InterPro" id="IPR015500">
    <property type="entry name" value="Peptidase_S8_subtilisin-rel"/>
</dbReference>
<dbReference type="GO" id="GO:0006508">
    <property type="term" value="P:proteolysis"/>
    <property type="evidence" value="ECO:0007669"/>
    <property type="project" value="UniProtKB-KW"/>
</dbReference>
<dbReference type="SUPFAM" id="SSF52743">
    <property type="entry name" value="Subtilisin-like"/>
    <property type="match status" value="1"/>
</dbReference>
<dbReference type="InterPro" id="IPR036852">
    <property type="entry name" value="Peptidase_S8/S53_dom_sf"/>
</dbReference>
<feature type="active site" description="Charge relay system" evidence="5">
    <location>
        <position position="476"/>
    </location>
</feature>
<evidence type="ECO:0000256" key="3">
    <source>
        <dbReference type="ARBA" id="ARBA00022801"/>
    </source>
</evidence>
<organism evidence="8 9">
    <name type="scientific">Branchiibius hedensis</name>
    <dbReference type="NCBI Taxonomy" id="672460"/>
    <lineage>
        <taxon>Bacteria</taxon>
        <taxon>Bacillati</taxon>
        <taxon>Actinomycetota</taxon>
        <taxon>Actinomycetes</taxon>
        <taxon>Micrococcales</taxon>
        <taxon>Dermacoccaceae</taxon>
        <taxon>Branchiibius</taxon>
    </lineage>
</organism>
<dbReference type="Proteomes" id="UP000250028">
    <property type="component" value="Unassembled WGS sequence"/>
</dbReference>
<dbReference type="AlphaFoldDB" id="A0A2Y8ZT68"/>
<keyword evidence="3 5" id="KW-0378">Hydrolase</keyword>
<evidence type="ECO:0000256" key="5">
    <source>
        <dbReference type="PROSITE-ProRule" id="PRU01240"/>
    </source>
</evidence>
<proteinExistence type="inferred from homology"/>
<dbReference type="PROSITE" id="PS00138">
    <property type="entry name" value="SUBTILASE_SER"/>
    <property type="match status" value="1"/>
</dbReference>
<accession>A0A2Y8ZT68</accession>
<protein>
    <submittedName>
        <fullName evidence="8">Subtilase family protein</fullName>
    </submittedName>
</protein>
<reference evidence="9" key="1">
    <citation type="submission" date="2016-10" db="EMBL/GenBank/DDBJ databases">
        <authorList>
            <person name="Varghese N."/>
            <person name="Submissions S."/>
        </authorList>
    </citation>
    <scope>NUCLEOTIDE SEQUENCE [LARGE SCALE GENOMIC DNA]</scope>
    <source>
        <strain evidence="9">DSM 22951</strain>
    </source>
</reference>
<comment type="similarity">
    <text evidence="1 5">Belongs to the peptidase S8 family.</text>
</comment>
<evidence type="ECO:0000256" key="2">
    <source>
        <dbReference type="ARBA" id="ARBA00022670"/>
    </source>
</evidence>
<dbReference type="EMBL" id="UESZ01000001">
    <property type="protein sequence ID" value="SSA34686.1"/>
    <property type="molecule type" value="Genomic_DNA"/>
</dbReference>
<dbReference type="RefSeq" id="WP_109685457.1">
    <property type="nucleotide sequence ID" value="NZ_QGDN01000001.1"/>
</dbReference>
<dbReference type="Pfam" id="PF00082">
    <property type="entry name" value="Peptidase_S8"/>
    <property type="match status" value="1"/>
</dbReference>
<evidence type="ECO:0000256" key="4">
    <source>
        <dbReference type="ARBA" id="ARBA00022825"/>
    </source>
</evidence>
<evidence type="ECO:0000256" key="6">
    <source>
        <dbReference type="SAM" id="MobiDB-lite"/>
    </source>
</evidence>
<evidence type="ECO:0000259" key="7">
    <source>
        <dbReference type="Pfam" id="PF00082"/>
    </source>
</evidence>
<evidence type="ECO:0000313" key="8">
    <source>
        <dbReference type="EMBL" id="SSA34686.1"/>
    </source>
</evidence>
<feature type="domain" description="Peptidase S8/S53" evidence="7">
    <location>
        <begin position="210"/>
        <end position="502"/>
    </location>
</feature>
<keyword evidence="4 5" id="KW-0720">Serine protease</keyword>
<dbReference type="Gene3D" id="3.40.50.200">
    <property type="entry name" value="Peptidase S8/S53 domain"/>
    <property type="match status" value="1"/>
</dbReference>
<dbReference type="CDD" id="cd00306">
    <property type="entry name" value="Peptidases_S8_S53"/>
    <property type="match status" value="1"/>
</dbReference>
<keyword evidence="2 5" id="KW-0645">Protease</keyword>
<dbReference type="PANTHER" id="PTHR43806:SF11">
    <property type="entry name" value="CEREVISIN-RELATED"/>
    <property type="match status" value="1"/>
</dbReference>
<dbReference type="GO" id="GO:0004252">
    <property type="term" value="F:serine-type endopeptidase activity"/>
    <property type="evidence" value="ECO:0007669"/>
    <property type="project" value="UniProtKB-UniRule"/>
</dbReference>
<dbReference type="PRINTS" id="PR00723">
    <property type="entry name" value="SUBTILISIN"/>
</dbReference>
<gene>
    <name evidence="8" type="ORF">SAMN04489750_2011</name>
</gene>
<feature type="active site" description="Charge relay system" evidence="5">
    <location>
        <position position="269"/>
    </location>
</feature>
<feature type="region of interest" description="Disordered" evidence="6">
    <location>
        <begin position="239"/>
        <end position="260"/>
    </location>
</feature>
<keyword evidence="9" id="KW-1185">Reference proteome</keyword>
<dbReference type="PANTHER" id="PTHR43806">
    <property type="entry name" value="PEPTIDASE S8"/>
    <property type="match status" value="1"/>
</dbReference>
<dbReference type="InterPro" id="IPR050131">
    <property type="entry name" value="Peptidase_S8_subtilisin-like"/>
</dbReference>
<name>A0A2Y8ZT68_9MICO</name>
<evidence type="ECO:0000313" key="9">
    <source>
        <dbReference type="Proteomes" id="UP000250028"/>
    </source>
</evidence>